<keyword evidence="6 10" id="KW-0648">Protein biosynthesis</keyword>
<sequence>MQKNLVSIGLEIHVALITNKKSFAPEKTDEFSWISLGFPGTLPVLNIDAVEKAIQLSKVLNCCINYDYIVFDRKNYFYYDLPRGYQITQYFFPLGKEGHLILSNGKKIRIKQVHLEEDSAQQSKQGHEVRLFFGRLGRSIAEIVTEPDFQTYQEVEEFLQILRRLFSFNNISNASYADGEMRVDLNISVRAKESDPLNVKSEVKNLNSLLALKKSIDYLTEVQTKALISGKEINPFTYFWVDKLKRCEVMRKKGEASDYFYIPESNIPPLSIPIDRYEKLTSSLIVDFSSLEEELQNSGLKKSEIDYLLDNYQVYSYVNKLNENLGNIVLSYNWIVNIVSGIIEKFNWNDFPYPEIEKAVLETEKTKKISLKIAKSIIKEILTNNTTFSVAYKKLNVSLISNETTLKNFLKEAFETYKDQIPNLMMNMPKLERLIIGECMKRSKGQADPSLLKKYFDEMIVQFISKK</sequence>
<dbReference type="Proteomes" id="UP000324831">
    <property type="component" value="Unassembled WGS sequence"/>
</dbReference>
<dbReference type="GO" id="GO:0050566">
    <property type="term" value="F:asparaginyl-tRNA synthase (glutamine-hydrolyzing) activity"/>
    <property type="evidence" value="ECO:0007669"/>
    <property type="project" value="RHEA"/>
</dbReference>
<comment type="similarity">
    <text evidence="1 10">Belongs to the GatB/GatE family. GatB subfamily.</text>
</comment>
<dbReference type="InterPro" id="IPR023168">
    <property type="entry name" value="GatB_Yqey_C_2"/>
</dbReference>
<comment type="caution">
    <text evidence="12">The sequence shown here is derived from an EMBL/GenBank/DDBJ whole genome shotgun (WGS) entry which is preliminary data.</text>
</comment>
<dbReference type="SMART" id="SM00845">
    <property type="entry name" value="GatB_Yqey"/>
    <property type="match status" value="1"/>
</dbReference>
<dbReference type="NCBIfam" id="TIGR00133">
    <property type="entry name" value="gatB"/>
    <property type="match status" value="1"/>
</dbReference>
<dbReference type="EMBL" id="BIMN01000001">
    <property type="protein sequence ID" value="GCE63314.1"/>
    <property type="molecule type" value="Genomic_DNA"/>
</dbReference>
<dbReference type="SUPFAM" id="SSF55931">
    <property type="entry name" value="Glutamine synthetase/guanido kinase"/>
    <property type="match status" value="1"/>
</dbReference>
<evidence type="ECO:0000313" key="13">
    <source>
        <dbReference type="Proteomes" id="UP000324831"/>
    </source>
</evidence>
<evidence type="ECO:0000256" key="4">
    <source>
        <dbReference type="ARBA" id="ARBA00022741"/>
    </source>
</evidence>
<dbReference type="GO" id="GO:0050567">
    <property type="term" value="F:glutaminyl-tRNA synthase (glutamine-hydrolyzing) activity"/>
    <property type="evidence" value="ECO:0007669"/>
    <property type="project" value="UniProtKB-UniRule"/>
</dbReference>
<dbReference type="GO" id="GO:0070681">
    <property type="term" value="P:glutaminyl-tRNAGln biosynthesis via transamidation"/>
    <property type="evidence" value="ECO:0007669"/>
    <property type="project" value="TreeGrafter"/>
</dbReference>
<feature type="domain" description="Asn/Gln amidotransferase" evidence="11">
    <location>
        <begin position="316"/>
        <end position="460"/>
    </location>
</feature>
<evidence type="ECO:0000256" key="8">
    <source>
        <dbReference type="ARBA" id="ARBA00047380"/>
    </source>
</evidence>
<evidence type="ECO:0000256" key="1">
    <source>
        <dbReference type="ARBA" id="ARBA00005306"/>
    </source>
</evidence>
<comment type="catalytic activity">
    <reaction evidence="9 10">
        <text>L-glutamyl-tRNA(Gln) + L-glutamine + ATP + H2O = L-glutaminyl-tRNA(Gln) + L-glutamate + ADP + phosphate + H(+)</text>
        <dbReference type="Rhea" id="RHEA:17521"/>
        <dbReference type="Rhea" id="RHEA-COMP:9681"/>
        <dbReference type="Rhea" id="RHEA-COMP:9684"/>
        <dbReference type="ChEBI" id="CHEBI:15377"/>
        <dbReference type="ChEBI" id="CHEBI:15378"/>
        <dbReference type="ChEBI" id="CHEBI:29985"/>
        <dbReference type="ChEBI" id="CHEBI:30616"/>
        <dbReference type="ChEBI" id="CHEBI:43474"/>
        <dbReference type="ChEBI" id="CHEBI:58359"/>
        <dbReference type="ChEBI" id="CHEBI:78520"/>
        <dbReference type="ChEBI" id="CHEBI:78521"/>
        <dbReference type="ChEBI" id="CHEBI:456216"/>
    </reaction>
</comment>
<evidence type="ECO:0000313" key="12">
    <source>
        <dbReference type="EMBL" id="GCE63314.1"/>
    </source>
</evidence>
<name>A0A478FQU0_9MOLU</name>
<dbReference type="PANTHER" id="PTHR11659:SF0">
    <property type="entry name" value="GLUTAMYL-TRNA(GLN) AMIDOTRANSFERASE SUBUNIT B, MITOCHONDRIAL"/>
    <property type="match status" value="1"/>
</dbReference>
<dbReference type="InterPro" id="IPR004413">
    <property type="entry name" value="GatB"/>
</dbReference>
<reference evidence="12 13" key="1">
    <citation type="submission" date="2019-01" db="EMBL/GenBank/DDBJ databases">
        <title>Draft genome sequences of Candidatus Mycoplasma haemohominis SWG34-3 identified from a patient with pyrexia, anemia and liver dysfunction.</title>
        <authorList>
            <person name="Sekizuka T."/>
            <person name="Hattori N."/>
            <person name="Katano H."/>
            <person name="Takuma T."/>
            <person name="Ito T."/>
            <person name="Arai N."/>
            <person name="Yanai R."/>
            <person name="Ishii S."/>
            <person name="Miura Y."/>
            <person name="Tokunaga T."/>
            <person name="Watanabe H."/>
            <person name="Nomura N."/>
            <person name="Eguchi J."/>
            <person name="Arai T."/>
            <person name="Hasegawa H."/>
            <person name="Nakamaki T."/>
            <person name="Wakita T."/>
            <person name="Niki Y."/>
            <person name="Kuroda M."/>
        </authorList>
    </citation>
    <scope>NUCLEOTIDE SEQUENCE [LARGE SCALE GENOMIC DNA]</scope>
    <source>
        <strain evidence="12">SWG34-3</strain>
    </source>
</reference>
<keyword evidence="5 10" id="KW-0067">ATP-binding</keyword>
<dbReference type="EC" id="6.3.5.-" evidence="10"/>
<dbReference type="InterPro" id="IPR014746">
    <property type="entry name" value="Gln_synth/guanido_kin_cat_dom"/>
</dbReference>
<dbReference type="NCBIfam" id="NF004012">
    <property type="entry name" value="PRK05477.1-2"/>
    <property type="match status" value="1"/>
</dbReference>
<evidence type="ECO:0000256" key="10">
    <source>
        <dbReference type="HAMAP-Rule" id="MF_00121"/>
    </source>
</evidence>
<dbReference type="GO" id="GO:0016740">
    <property type="term" value="F:transferase activity"/>
    <property type="evidence" value="ECO:0007669"/>
    <property type="project" value="UniProtKB-KW"/>
</dbReference>
<evidence type="ECO:0000256" key="3">
    <source>
        <dbReference type="ARBA" id="ARBA00022598"/>
    </source>
</evidence>
<evidence type="ECO:0000256" key="5">
    <source>
        <dbReference type="ARBA" id="ARBA00022840"/>
    </source>
</evidence>
<dbReference type="InterPro" id="IPR003789">
    <property type="entry name" value="Asn/Gln_tRNA_amidoTrase-B-like"/>
</dbReference>
<keyword evidence="3 10" id="KW-0436">Ligase</keyword>
<keyword evidence="12" id="KW-0808">Transferase</keyword>
<dbReference type="InterPro" id="IPR006075">
    <property type="entry name" value="Asn/Gln-tRNA_Trfase_suB/E_cat"/>
</dbReference>
<gene>
    <name evidence="10 12" type="primary">gatB</name>
    <name evidence="12" type="ORF">MHSWG343_03030</name>
</gene>
<evidence type="ECO:0000256" key="7">
    <source>
        <dbReference type="ARBA" id="ARBA00024799"/>
    </source>
</evidence>
<accession>A0A478FQU0</accession>
<keyword evidence="4 10" id="KW-0547">Nucleotide-binding</keyword>
<protein>
    <recommendedName>
        <fullName evidence="10">Aspartyl/glutamyl-tRNA(Asn/Gln) amidotransferase subunit B</fullName>
        <shortName evidence="10">Asp/Glu-ADT subunit B</shortName>
        <ecNumber evidence="10">6.3.5.-</ecNumber>
    </recommendedName>
</protein>
<dbReference type="Pfam" id="PF02637">
    <property type="entry name" value="GatB_Yqey"/>
    <property type="match status" value="1"/>
</dbReference>
<dbReference type="HAMAP" id="MF_00121">
    <property type="entry name" value="GatB"/>
    <property type="match status" value="1"/>
</dbReference>
<evidence type="ECO:0000256" key="9">
    <source>
        <dbReference type="ARBA" id="ARBA00047913"/>
    </source>
</evidence>
<comment type="function">
    <text evidence="7 10">Allows the formation of correctly charged Asn-tRNA(Asn) or Gln-tRNA(Gln) through the transamidation of misacylated Asp-tRNA(Asn) or Glu-tRNA(Gln) in organisms which lack either or both of asparaginyl-tRNA or glutaminyl-tRNA synthetases. The reaction takes place in the presence of glutamine and ATP through an activated phospho-Asp-tRNA(Asn) or phospho-Glu-tRNA(Gln).</text>
</comment>
<comment type="subunit">
    <text evidence="2 10">Heterotrimer of A, B and C subunits.</text>
</comment>
<dbReference type="Pfam" id="PF02934">
    <property type="entry name" value="GatB_N"/>
    <property type="match status" value="1"/>
</dbReference>
<dbReference type="GO" id="GO:0005524">
    <property type="term" value="F:ATP binding"/>
    <property type="evidence" value="ECO:0007669"/>
    <property type="project" value="UniProtKB-KW"/>
</dbReference>
<comment type="catalytic activity">
    <reaction evidence="8 10">
        <text>L-aspartyl-tRNA(Asn) + L-glutamine + ATP + H2O = L-asparaginyl-tRNA(Asn) + L-glutamate + ADP + phosphate + 2 H(+)</text>
        <dbReference type="Rhea" id="RHEA:14513"/>
        <dbReference type="Rhea" id="RHEA-COMP:9674"/>
        <dbReference type="Rhea" id="RHEA-COMP:9677"/>
        <dbReference type="ChEBI" id="CHEBI:15377"/>
        <dbReference type="ChEBI" id="CHEBI:15378"/>
        <dbReference type="ChEBI" id="CHEBI:29985"/>
        <dbReference type="ChEBI" id="CHEBI:30616"/>
        <dbReference type="ChEBI" id="CHEBI:43474"/>
        <dbReference type="ChEBI" id="CHEBI:58359"/>
        <dbReference type="ChEBI" id="CHEBI:78515"/>
        <dbReference type="ChEBI" id="CHEBI:78516"/>
        <dbReference type="ChEBI" id="CHEBI:456216"/>
    </reaction>
</comment>
<dbReference type="GO" id="GO:0006412">
    <property type="term" value="P:translation"/>
    <property type="evidence" value="ECO:0007669"/>
    <property type="project" value="UniProtKB-UniRule"/>
</dbReference>
<dbReference type="PANTHER" id="PTHR11659">
    <property type="entry name" value="GLUTAMYL-TRNA GLN AMIDOTRANSFERASE SUBUNIT B MITOCHONDRIAL AND PROKARYOTIC PET112-RELATED"/>
    <property type="match status" value="1"/>
</dbReference>
<dbReference type="AlphaFoldDB" id="A0A478FQU0"/>
<evidence type="ECO:0000259" key="11">
    <source>
        <dbReference type="SMART" id="SM00845"/>
    </source>
</evidence>
<proteinExistence type="inferred from homology"/>
<evidence type="ECO:0000256" key="6">
    <source>
        <dbReference type="ARBA" id="ARBA00022917"/>
    </source>
</evidence>
<organism evidence="12 13">
    <name type="scientific">Candidatus Mycoplasma haematohominis</name>
    <dbReference type="NCBI Taxonomy" id="1494318"/>
    <lineage>
        <taxon>Bacteria</taxon>
        <taxon>Bacillati</taxon>
        <taxon>Mycoplasmatota</taxon>
        <taxon>Mollicutes</taxon>
        <taxon>Mycoplasmataceae</taxon>
        <taxon>Mycoplasma</taxon>
    </lineage>
</organism>
<dbReference type="InterPro" id="IPR017959">
    <property type="entry name" value="Asn/Gln-tRNA_amidoTrfase_suB/E"/>
</dbReference>
<dbReference type="InterPro" id="IPR018027">
    <property type="entry name" value="Asn/Gln_amidotransferase"/>
</dbReference>
<dbReference type="Gene3D" id="1.10.10.410">
    <property type="match status" value="1"/>
</dbReference>
<evidence type="ECO:0000256" key="2">
    <source>
        <dbReference type="ARBA" id="ARBA00011123"/>
    </source>
</evidence>
<dbReference type="SUPFAM" id="SSF89095">
    <property type="entry name" value="GatB/YqeY motif"/>
    <property type="match status" value="1"/>
</dbReference>